<sequence>MLEDRLRTAVESYNRYREPMATATVLEYSPRRFRVRFEGPFCTTCCRDDYFDDLRYELEEHGVPLEAVDVESIEQTGLERFDVTFVVDAVDRRD</sequence>
<comment type="caution">
    <text evidence="1">The sequence shown here is derived from an EMBL/GenBank/DDBJ whole genome shotgun (WGS) entry which is preliminary data.</text>
</comment>
<reference evidence="1 2" key="1">
    <citation type="journal article" date="2014" name="Int. J. Syst. Evol. Microbiol.">
        <title>Complete genome sequence of Corynebacterium casei LMG S-19264T (=DSM 44701T), isolated from a smear-ripened cheese.</title>
        <authorList>
            <consortium name="US DOE Joint Genome Institute (JGI-PGF)"/>
            <person name="Walter F."/>
            <person name="Albersmeier A."/>
            <person name="Kalinowski J."/>
            <person name="Ruckert C."/>
        </authorList>
    </citation>
    <scope>NUCLEOTIDE SEQUENCE [LARGE SCALE GENOMIC DNA]</scope>
    <source>
        <strain evidence="1 2">IBRC-M 10912</strain>
    </source>
</reference>
<accession>A0ABD5P134</accession>
<dbReference type="GeneID" id="71854079"/>
<dbReference type="RefSeq" id="WP_246966153.1">
    <property type="nucleotide sequence ID" value="NZ_CP095397.1"/>
</dbReference>
<evidence type="ECO:0000313" key="1">
    <source>
        <dbReference type="EMBL" id="MFC4247964.1"/>
    </source>
</evidence>
<name>A0ABD5P134_9EURY</name>
<dbReference type="AlphaFoldDB" id="A0ABD5P134"/>
<gene>
    <name evidence="1" type="ORF">ACFOZ7_13600</name>
</gene>
<proteinExistence type="predicted"/>
<organism evidence="1 2">
    <name type="scientific">Natribaculum luteum</name>
    <dbReference type="NCBI Taxonomy" id="1586232"/>
    <lineage>
        <taxon>Archaea</taxon>
        <taxon>Methanobacteriati</taxon>
        <taxon>Methanobacteriota</taxon>
        <taxon>Stenosarchaea group</taxon>
        <taxon>Halobacteria</taxon>
        <taxon>Halobacteriales</taxon>
        <taxon>Natrialbaceae</taxon>
        <taxon>Natribaculum</taxon>
    </lineage>
</organism>
<dbReference type="EMBL" id="JBHSDJ010000109">
    <property type="protein sequence ID" value="MFC4247964.1"/>
    <property type="molecule type" value="Genomic_DNA"/>
</dbReference>
<dbReference type="Proteomes" id="UP001595821">
    <property type="component" value="Unassembled WGS sequence"/>
</dbReference>
<protein>
    <submittedName>
        <fullName evidence="1">Uncharacterized protein</fullName>
    </submittedName>
</protein>
<evidence type="ECO:0000313" key="2">
    <source>
        <dbReference type="Proteomes" id="UP001595821"/>
    </source>
</evidence>